<dbReference type="Proteomes" id="UP000197032">
    <property type="component" value="Unassembled WGS sequence"/>
</dbReference>
<dbReference type="InterPro" id="IPR019241">
    <property type="entry name" value="DUF2197"/>
</dbReference>
<dbReference type="EMBL" id="BDGJ01000017">
    <property type="protein sequence ID" value="GAW91405.1"/>
    <property type="molecule type" value="Genomic_DNA"/>
</dbReference>
<proteinExistence type="predicted"/>
<dbReference type="RefSeq" id="WP_088552943.1">
    <property type="nucleotide sequence ID" value="NZ_BDGJ01000017.1"/>
</dbReference>
<evidence type="ECO:0000313" key="2">
    <source>
        <dbReference type="Proteomes" id="UP000197032"/>
    </source>
</evidence>
<name>A0A1Z5HQ31_9FIRM</name>
<gene>
    <name evidence="1" type="ORF">KKC1_05670</name>
</gene>
<organism evidence="1 2">
    <name type="scientific">Calderihabitans maritimus</name>
    <dbReference type="NCBI Taxonomy" id="1246530"/>
    <lineage>
        <taxon>Bacteria</taxon>
        <taxon>Bacillati</taxon>
        <taxon>Bacillota</taxon>
        <taxon>Clostridia</taxon>
        <taxon>Neomoorellales</taxon>
        <taxon>Calderihabitantaceae</taxon>
        <taxon>Calderihabitans</taxon>
    </lineage>
</organism>
<keyword evidence="1" id="KW-0808">Transferase</keyword>
<dbReference type="OrthoDB" id="2382245at2"/>
<dbReference type="GO" id="GO:0016740">
    <property type="term" value="F:transferase activity"/>
    <property type="evidence" value="ECO:0007669"/>
    <property type="project" value="UniProtKB-KW"/>
</dbReference>
<accession>A0A1Z5HQ31</accession>
<protein>
    <submittedName>
        <fullName evidence="1">Acetyltransferase</fullName>
    </submittedName>
</protein>
<reference evidence="2" key="1">
    <citation type="journal article" date="2017" name="Appl. Environ. Microbiol.">
        <title>Genomic analysis of Calderihabitans maritimus KKC1, a thermophilic hydrogenogenic carboxydotrophic bacterium isolated from marine sediment.</title>
        <authorList>
            <person name="Omae K."/>
            <person name="Yoneda Y."/>
            <person name="Fukuyama Y."/>
            <person name="Yoshida T."/>
            <person name="Sako Y."/>
        </authorList>
    </citation>
    <scope>NUCLEOTIDE SEQUENCE [LARGE SCALE GENOMIC DNA]</scope>
    <source>
        <strain evidence="2">KKC1</strain>
    </source>
</reference>
<evidence type="ECO:0000313" key="1">
    <source>
        <dbReference type="EMBL" id="GAW91405.1"/>
    </source>
</evidence>
<keyword evidence="2" id="KW-1185">Reference proteome</keyword>
<sequence>MEVKCSLCGHKDEITKVHKDYQRIAKNPTATFICERCSTRLQVQAQEWQKPKKPM</sequence>
<dbReference type="Pfam" id="PF09963">
    <property type="entry name" value="DUF2197"/>
    <property type="match status" value="1"/>
</dbReference>
<dbReference type="AlphaFoldDB" id="A0A1Z5HQ31"/>
<comment type="caution">
    <text evidence="1">The sequence shown here is derived from an EMBL/GenBank/DDBJ whole genome shotgun (WGS) entry which is preliminary data.</text>
</comment>